<gene>
    <name evidence="1" type="ORF">NLG97_g1824</name>
</gene>
<comment type="caution">
    <text evidence="1">The sequence shown here is derived from an EMBL/GenBank/DDBJ whole genome shotgun (WGS) entry which is preliminary data.</text>
</comment>
<dbReference type="Proteomes" id="UP001148737">
    <property type="component" value="Unassembled WGS sequence"/>
</dbReference>
<accession>A0ACC1R3X5</accession>
<sequence length="716" mass="78706">MFYTFNTVMTDVVTAGRPTRVQSRAERRQNSQSSTPKSQSFRACVRCRQHRIKCSEKPCEPCRINNRKCVWTEEPSVAARTPITQSSLATPRPAKPSAPSSARQQTATAPYASPNHTDTEEGVGESLPMKDRCPCAQHPNTPNSSHSHSDDTSQKGASSHASPASNIMNNFQNFLQSLGMVPSAEEGSMNLFPSLPSAGHGRFFPTPMPATPSATEALNWDSQLYFVRICWMSLAPLFPIMPEADFEALYTADGPDLMRRGTIEGALINGMTALGIQCAEATGSGGRILGCSPTAGSRSSFEYFRRCRDVVQDQEGGKPACVSTIRCYILLALYELQANQLEKAYYMIGLGVRRAYIGRFHLPPATHYPTRIADDRIRVWWLLYWLDVHCSLELGRPTAVQRSSNACPSPSPPNRFTPMQADVVSNKEASLENYRFVLSKLTTVVAGALDDMPWLQSLEETNNATRMENSASRLCETIAKLEASIQELPDKLLTPHGSRTPPSNAGVTVFSPSHQVASSTTAALTIGVPDWLQRQRLVLELHYLDACLVLQRPFVLWRHGRATDAAVSQHANSAVHRACSVLSLLRSVYSRSDILDRLTMVLPFIWNAITTIAAHAFVEPQGEKTEGLLGAVTNALAILEPLSRTSPDSLQVYQISQSLAGKLRDPNGTSMAMPLATSSTLTNDFFNTPFTGSLDLDDFLSDEVPMTDNFSEFYPF</sequence>
<proteinExistence type="predicted"/>
<evidence type="ECO:0000313" key="1">
    <source>
        <dbReference type="EMBL" id="KAJ3497539.1"/>
    </source>
</evidence>
<reference evidence="1" key="1">
    <citation type="submission" date="2022-07" db="EMBL/GenBank/DDBJ databases">
        <title>Genome Sequence of Lecanicillium saksenae.</title>
        <authorList>
            <person name="Buettner E."/>
        </authorList>
    </citation>
    <scope>NUCLEOTIDE SEQUENCE</scope>
    <source>
        <strain evidence="1">VT-O1</strain>
    </source>
</reference>
<evidence type="ECO:0000313" key="2">
    <source>
        <dbReference type="Proteomes" id="UP001148737"/>
    </source>
</evidence>
<dbReference type="EMBL" id="JANAKD010000105">
    <property type="protein sequence ID" value="KAJ3497539.1"/>
    <property type="molecule type" value="Genomic_DNA"/>
</dbReference>
<protein>
    <submittedName>
        <fullName evidence="1">Uncharacterized protein</fullName>
    </submittedName>
</protein>
<organism evidence="1 2">
    <name type="scientific">Lecanicillium saksenae</name>
    <dbReference type="NCBI Taxonomy" id="468837"/>
    <lineage>
        <taxon>Eukaryota</taxon>
        <taxon>Fungi</taxon>
        <taxon>Dikarya</taxon>
        <taxon>Ascomycota</taxon>
        <taxon>Pezizomycotina</taxon>
        <taxon>Sordariomycetes</taxon>
        <taxon>Hypocreomycetidae</taxon>
        <taxon>Hypocreales</taxon>
        <taxon>Cordycipitaceae</taxon>
        <taxon>Lecanicillium</taxon>
    </lineage>
</organism>
<keyword evidence="2" id="KW-1185">Reference proteome</keyword>
<name>A0ACC1R3X5_9HYPO</name>